<proteinExistence type="predicted"/>
<gene>
    <name evidence="1" type="ORF">ElP_18990</name>
</gene>
<dbReference type="Proteomes" id="UP000317835">
    <property type="component" value="Chromosome"/>
</dbReference>
<protein>
    <submittedName>
        <fullName evidence="1">Uncharacterized protein</fullName>
    </submittedName>
</protein>
<keyword evidence="2" id="KW-1185">Reference proteome</keyword>
<dbReference type="EMBL" id="CP036426">
    <property type="protein sequence ID" value="QDV34018.1"/>
    <property type="molecule type" value="Genomic_DNA"/>
</dbReference>
<accession>A0A518GZI6</accession>
<dbReference type="KEGG" id="tpla:ElP_18990"/>
<dbReference type="RefSeq" id="WP_145268597.1">
    <property type="nucleotide sequence ID" value="NZ_CP036426.1"/>
</dbReference>
<evidence type="ECO:0000313" key="1">
    <source>
        <dbReference type="EMBL" id="QDV34018.1"/>
    </source>
</evidence>
<dbReference type="AlphaFoldDB" id="A0A518GZI6"/>
<reference evidence="1 2" key="1">
    <citation type="submission" date="2019-02" db="EMBL/GenBank/DDBJ databases">
        <title>Deep-cultivation of Planctomycetes and their phenomic and genomic characterization uncovers novel biology.</title>
        <authorList>
            <person name="Wiegand S."/>
            <person name="Jogler M."/>
            <person name="Boedeker C."/>
            <person name="Pinto D."/>
            <person name="Vollmers J."/>
            <person name="Rivas-Marin E."/>
            <person name="Kohn T."/>
            <person name="Peeters S.H."/>
            <person name="Heuer A."/>
            <person name="Rast P."/>
            <person name="Oberbeckmann S."/>
            <person name="Bunk B."/>
            <person name="Jeske O."/>
            <person name="Meyerdierks A."/>
            <person name="Storesund J.E."/>
            <person name="Kallscheuer N."/>
            <person name="Luecker S."/>
            <person name="Lage O.M."/>
            <person name="Pohl T."/>
            <person name="Merkel B.J."/>
            <person name="Hornburger P."/>
            <person name="Mueller R.-W."/>
            <person name="Bruemmer F."/>
            <person name="Labrenz M."/>
            <person name="Spormann A.M."/>
            <person name="Op den Camp H."/>
            <person name="Overmann J."/>
            <person name="Amann R."/>
            <person name="Jetten M.S.M."/>
            <person name="Mascher T."/>
            <person name="Medema M.H."/>
            <person name="Devos D.P."/>
            <person name="Kaster A.-K."/>
            <person name="Ovreas L."/>
            <person name="Rohde M."/>
            <person name="Galperin M.Y."/>
            <person name="Jogler C."/>
        </authorList>
    </citation>
    <scope>NUCLEOTIDE SEQUENCE [LARGE SCALE GENOMIC DNA]</scope>
    <source>
        <strain evidence="1 2">ElP</strain>
    </source>
</reference>
<evidence type="ECO:0000313" key="2">
    <source>
        <dbReference type="Proteomes" id="UP000317835"/>
    </source>
</evidence>
<name>A0A518GZI6_9BACT</name>
<organism evidence="1 2">
    <name type="scientific">Tautonia plasticadhaerens</name>
    <dbReference type="NCBI Taxonomy" id="2527974"/>
    <lineage>
        <taxon>Bacteria</taxon>
        <taxon>Pseudomonadati</taxon>
        <taxon>Planctomycetota</taxon>
        <taxon>Planctomycetia</taxon>
        <taxon>Isosphaerales</taxon>
        <taxon>Isosphaeraceae</taxon>
        <taxon>Tautonia</taxon>
    </lineage>
</organism>
<sequence>MPNHFHVDDSAVQTTMGRDLLDVLRRLGQDIAELESIRDAMREARDAASSPAVASDHATNALLLRFLDAPGGAVSASVTLAAFVEIDYAVNTAAAAIKQLCAQIRQ</sequence>